<organism evidence="6 7">
    <name type="scientific">Marinobacter lutaoensis</name>
    <dbReference type="NCBI Taxonomy" id="135739"/>
    <lineage>
        <taxon>Bacteria</taxon>
        <taxon>Pseudomonadati</taxon>
        <taxon>Pseudomonadota</taxon>
        <taxon>Gammaproteobacteria</taxon>
        <taxon>Pseudomonadales</taxon>
        <taxon>Marinobacteraceae</taxon>
        <taxon>Marinobacter</taxon>
    </lineage>
</organism>
<keyword evidence="3 4" id="KW-0413">Isomerase</keyword>
<dbReference type="InterPro" id="IPR001656">
    <property type="entry name" value="PsdUridine_synth_TruD"/>
</dbReference>
<protein>
    <recommendedName>
        <fullName evidence="4">tRNA pseudouridine synthase D</fullName>
        <ecNumber evidence="4">5.4.99.27</ecNumber>
    </recommendedName>
    <alternativeName>
        <fullName evidence="4">tRNA pseudouridine(13) synthase</fullName>
    </alternativeName>
    <alternativeName>
        <fullName evidence="4">tRNA pseudouridylate synthase D</fullName>
    </alternativeName>
    <alternativeName>
        <fullName evidence="4">tRNA-uridine isomerase D</fullName>
    </alternativeName>
</protein>
<dbReference type="Pfam" id="PF01142">
    <property type="entry name" value="TruD"/>
    <property type="match status" value="2"/>
</dbReference>
<dbReference type="SUPFAM" id="SSF55120">
    <property type="entry name" value="Pseudouridine synthase"/>
    <property type="match status" value="1"/>
</dbReference>
<feature type="active site" description="Nucleophile" evidence="4">
    <location>
        <position position="89"/>
    </location>
</feature>
<feature type="domain" description="TRUD" evidence="5">
    <location>
        <begin position="167"/>
        <end position="302"/>
    </location>
</feature>
<name>A0A1V2DPH6_9GAMM</name>
<evidence type="ECO:0000256" key="1">
    <source>
        <dbReference type="ARBA" id="ARBA00007953"/>
    </source>
</evidence>
<dbReference type="STRING" id="135739.BTO32_15845"/>
<evidence type="ECO:0000256" key="4">
    <source>
        <dbReference type="HAMAP-Rule" id="MF_01082"/>
    </source>
</evidence>
<dbReference type="PANTHER" id="PTHR47811:SF1">
    <property type="entry name" value="TRNA PSEUDOURIDINE SYNTHASE D"/>
    <property type="match status" value="1"/>
</dbReference>
<dbReference type="PROSITE" id="PS50984">
    <property type="entry name" value="TRUD"/>
    <property type="match status" value="1"/>
</dbReference>
<dbReference type="InterPro" id="IPR043165">
    <property type="entry name" value="TruD_insert_sf"/>
</dbReference>
<keyword evidence="7" id="KW-1185">Reference proteome</keyword>
<dbReference type="AlphaFoldDB" id="A0A1V2DPH6"/>
<dbReference type="EMBL" id="MSCW01000010">
    <property type="protein sequence ID" value="ONF42429.1"/>
    <property type="molecule type" value="Genomic_DNA"/>
</dbReference>
<evidence type="ECO:0000256" key="2">
    <source>
        <dbReference type="ARBA" id="ARBA00022694"/>
    </source>
</evidence>
<dbReference type="InterPro" id="IPR020103">
    <property type="entry name" value="PsdUridine_synth_cat_dom_sf"/>
</dbReference>
<dbReference type="RefSeq" id="WP_076725634.1">
    <property type="nucleotide sequence ID" value="NZ_MSCW01000010.1"/>
</dbReference>
<reference evidence="6 7" key="1">
    <citation type="submission" date="2016-12" db="EMBL/GenBank/DDBJ databases">
        <title>Marinobacter lutaoensis whole genome sequencing.</title>
        <authorList>
            <person name="Verma A."/>
            <person name="Krishnamurthi S."/>
        </authorList>
    </citation>
    <scope>NUCLEOTIDE SEQUENCE [LARGE SCALE GENOMIC DNA]</scope>
    <source>
        <strain evidence="6 7">T5054</strain>
    </source>
</reference>
<evidence type="ECO:0000313" key="7">
    <source>
        <dbReference type="Proteomes" id="UP000189339"/>
    </source>
</evidence>
<evidence type="ECO:0000256" key="3">
    <source>
        <dbReference type="ARBA" id="ARBA00023235"/>
    </source>
</evidence>
<dbReference type="OrthoDB" id="1550679at2"/>
<dbReference type="GO" id="GO:0160150">
    <property type="term" value="F:tRNA pseudouridine(13) synthase activity"/>
    <property type="evidence" value="ECO:0007669"/>
    <property type="project" value="UniProtKB-EC"/>
</dbReference>
<comment type="similarity">
    <text evidence="1 4">Belongs to the pseudouridine synthase TruD family.</text>
</comment>
<comment type="caution">
    <text evidence="6">The sequence shown here is derived from an EMBL/GenBank/DDBJ whole genome shotgun (WGS) entry which is preliminary data.</text>
</comment>
<comment type="function">
    <text evidence="4">Responsible for synthesis of pseudouridine from uracil-13 in transfer RNAs.</text>
</comment>
<proteinExistence type="inferred from homology"/>
<dbReference type="InterPro" id="IPR042214">
    <property type="entry name" value="TruD_catalytic"/>
</dbReference>
<dbReference type="PROSITE" id="PS01268">
    <property type="entry name" value="UPF0024"/>
    <property type="match status" value="1"/>
</dbReference>
<dbReference type="Gene3D" id="3.30.2350.20">
    <property type="entry name" value="TruD, catalytic domain"/>
    <property type="match status" value="2"/>
</dbReference>
<evidence type="ECO:0000313" key="6">
    <source>
        <dbReference type="EMBL" id="ONF42429.1"/>
    </source>
</evidence>
<keyword evidence="2 4" id="KW-0819">tRNA processing</keyword>
<dbReference type="InterPro" id="IPR050170">
    <property type="entry name" value="TruD_pseudoU_synthase"/>
</dbReference>
<dbReference type="GO" id="GO:0005829">
    <property type="term" value="C:cytosol"/>
    <property type="evidence" value="ECO:0007669"/>
    <property type="project" value="TreeGrafter"/>
</dbReference>
<dbReference type="GO" id="GO:0031119">
    <property type="term" value="P:tRNA pseudouridine synthesis"/>
    <property type="evidence" value="ECO:0007669"/>
    <property type="project" value="UniProtKB-UniRule"/>
</dbReference>
<dbReference type="HAMAP" id="MF_01082">
    <property type="entry name" value="TruD"/>
    <property type="match status" value="1"/>
</dbReference>
<dbReference type="Proteomes" id="UP000189339">
    <property type="component" value="Unassembled WGS sequence"/>
</dbReference>
<dbReference type="GO" id="GO:0003723">
    <property type="term" value="F:RNA binding"/>
    <property type="evidence" value="ECO:0007669"/>
    <property type="project" value="InterPro"/>
</dbReference>
<dbReference type="InterPro" id="IPR020119">
    <property type="entry name" value="PsdUridine_synth_TruD_CS"/>
</dbReference>
<dbReference type="Gene3D" id="3.30.2340.10">
    <property type="entry name" value="TruD, insertion domain"/>
    <property type="match status" value="2"/>
</dbReference>
<comment type="catalytic activity">
    <reaction evidence="4">
        <text>uridine(13) in tRNA = pseudouridine(13) in tRNA</text>
        <dbReference type="Rhea" id="RHEA:42540"/>
        <dbReference type="Rhea" id="RHEA-COMP:10105"/>
        <dbReference type="Rhea" id="RHEA-COMP:10106"/>
        <dbReference type="ChEBI" id="CHEBI:65314"/>
        <dbReference type="ChEBI" id="CHEBI:65315"/>
        <dbReference type="EC" id="5.4.99.27"/>
    </reaction>
</comment>
<evidence type="ECO:0000259" key="5">
    <source>
        <dbReference type="PROSITE" id="PS50984"/>
    </source>
</evidence>
<dbReference type="InterPro" id="IPR011760">
    <property type="entry name" value="PsdUridine_synth_TruD_insert"/>
</dbReference>
<gene>
    <name evidence="4" type="primary">truD</name>
    <name evidence="6" type="ORF">BTO32_15845</name>
</gene>
<dbReference type="PANTHER" id="PTHR47811">
    <property type="entry name" value="TRNA PSEUDOURIDINE SYNTHASE D"/>
    <property type="match status" value="1"/>
</dbReference>
<sequence>MTDHQERDTPWRLCWPTAQGRVTRARLKTHPEDFRVDETLDRDTLMGHAGEHVCLYLEKTGDNTEYVARQLARIAGCRPLDIGFCGLKDRHAVTRQWFSLHRPGREGEDPDLVAAVASHWPVLAQGRAVRKLRRGEHAGNRFVIVLRDIEGDRAAIEEALNTLGRRGAPNYFGPQRFGHQGSNLTRALALDPDALKRRRGSSRNRRDKTHSERVMYFSAARAWLFNEVLAARVEAGHWDRCLEGEPAPPERAPTGPLWGDGGTLAEGPQGELERAVVARHPGFERLFSATRMAPERRPLVVRPEALAWRWREDAALEVEFRLRPGQYATTLLSDIFELEDMSLGRHNE</sequence>
<dbReference type="EC" id="5.4.99.27" evidence="4"/>
<accession>A0A1V2DPH6</accession>